<sequence length="119" mass="13157">MPVRFLLFSFSIMAKSGAAASSLALFASRPTVSSVWVPASWRDADSCATRNHPRIALVLCPLDSTSMELCQRASYSVLVAQHQQQQHYPPLSRSPPESDHRSQHYVTSISRGLAIKIVF</sequence>
<name>A0A2M3ZTA8_9DIPT</name>
<accession>A0A2M3ZTA8</accession>
<keyword evidence="1" id="KW-0732">Signal</keyword>
<organism evidence="2">
    <name type="scientific">Anopheles braziliensis</name>
    <dbReference type="NCBI Taxonomy" id="58242"/>
    <lineage>
        <taxon>Eukaryota</taxon>
        <taxon>Metazoa</taxon>
        <taxon>Ecdysozoa</taxon>
        <taxon>Arthropoda</taxon>
        <taxon>Hexapoda</taxon>
        <taxon>Insecta</taxon>
        <taxon>Pterygota</taxon>
        <taxon>Neoptera</taxon>
        <taxon>Endopterygota</taxon>
        <taxon>Diptera</taxon>
        <taxon>Nematocera</taxon>
        <taxon>Culicoidea</taxon>
        <taxon>Culicidae</taxon>
        <taxon>Anophelinae</taxon>
        <taxon>Anopheles</taxon>
    </lineage>
</organism>
<evidence type="ECO:0000256" key="1">
    <source>
        <dbReference type="SAM" id="SignalP"/>
    </source>
</evidence>
<dbReference type="AlphaFoldDB" id="A0A2M3ZTA8"/>
<feature type="chain" id="PRO_5014720807" evidence="1">
    <location>
        <begin position="20"/>
        <end position="119"/>
    </location>
</feature>
<dbReference type="EMBL" id="GGFM01011045">
    <property type="protein sequence ID" value="MBW31796.1"/>
    <property type="molecule type" value="Transcribed_RNA"/>
</dbReference>
<evidence type="ECO:0000313" key="2">
    <source>
        <dbReference type="EMBL" id="MBW31796.1"/>
    </source>
</evidence>
<proteinExistence type="predicted"/>
<protein>
    <submittedName>
        <fullName evidence="2">Putative secreted peptide</fullName>
    </submittedName>
</protein>
<reference evidence="2" key="1">
    <citation type="submission" date="2018-01" db="EMBL/GenBank/DDBJ databases">
        <title>An insight into the sialome of Amazonian anophelines.</title>
        <authorList>
            <person name="Ribeiro J.M."/>
            <person name="Scarpassa V."/>
            <person name="Calvo E."/>
        </authorList>
    </citation>
    <scope>NUCLEOTIDE SEQUENCE</scope>
    <source>
        <tissue evidence="2">Salivary glands</tissue>
    </source>
</reference>
<feature type="signal peptide" evidence="1">
    <location>
        <begin position="1"/>
        <end position="19"/>
    </location>
</feature>